<organism evidence="3 4">
    <name type="scientific">Chitinasiproducens palmae</name>
    <dbReference type="NCBI Taxonomy" id="1770053"/>
    <lineage>
        <taxon>Bacteria</taxon>
        <taxon>Pseudomonadati</taxon>
        <taxon>Pseudomonadota</taxon>
        <taxon>Betaproteobacteria</taxon>
        <taxon>Burkholderiales</taxon>
        <taxon>Burkholderiaceae</taxon>
        <taxon>Chitinasiproducens</taxon>
    </lineage>
</organism>
<dbReference type="AlphaFoldDB" id="A0A1H2PV94"/>
<evidence type="ECO:0000259" key="2">
    <source>
        <dbReference type="Pfam" id="PF00561"/>
    </source>
</evidence>
<dbReference type="InterPro" id="IPR029058">
    <property type="entry name" value="AB_hydrolase_fold"/>
</dbReference>
<dbReference type="Proteomes" id="UP000243719">
    <property type="component" value="Unassembled WGS sequence"/>
</dbReference>
<feature type="domain" description="AB hydrolase-1" evidence="2">
    <location>
        <begin position="90"/>
        <end position="329"/>
    </location>
</feature>
<protein>
    <submittedName>
        <fullName evidence="3">Pimeloyl-ACP methyl ester carboxylesterase</fullName>
    </submittedName>
</protein>
<dbReference type="PANTHER" id="PTHR43433:SF5">
    <property type="entry name" value="AB HYDROLASE-1 DOMAIN-CONTAINING PROTEIN"/>
    <property type="match status" value="1"/>
</dbReference>
<dbReference type="SUPFAM" id="SSF53474">
    <property type="entry name" value="alpha/beta-Hydrolases"/>
    <property type="match status" value="1"/>
</dbReference>
<dbReference type="Pfam" id="PF00561">
    <property type="entry name" value="Abhydrolase_1"/>
    <property type="match status" value="1"/>
</dbReference>
<dbReference type="InterPro" id="IPR000073">
    <property type="entry name" value="AB_hydrolase_1"/>
</dbReference>
<accession>A0A1H2PV94</accession>
<reference evidence="4" key="1">
    <citation type="submission" date="2016-09" db="EMBL/GenBank/DDBJ databases">
        <authorList>
            <person name="Varghese N."/>
            <person name="Submissions S."/>
        </authorList>
    </citation>
    <scope>NUCLEOTIDE SEQUENCE [LARGE SCALE GENOMIC DNA]</scope>
    <source>
        <strain evidence="4">JS23</strain>
    </source>
</reference>
<name>A0A1H2PV94_9BURK</name>
<dbReference type="PRINTS" id="PR00111">
    <property type="entry name" value="ABHYDROLASE"/>
</dbReference>
<evidence type="ECO:0000256" key="1">
    <source>
        <dbReference type="SAM" id="MobiDB-lite"/>
    </source>
</evidence>
<keyword evidence="4" id="KW-1185">Reference proteome</keyword>
<sequence length="343" mass="36360">MMACAIAGGLGLADTAAASDASTATTPAHTTVPATPPAAALAASHVPATDPPAMCTRRLDRPERDPSLRAQTLRTPGGAIAYYRFGKGEPIVLVTGYRATLEEWDANFLAALARRHEVIVFDNRGVGQSRGAGDDAAADAGANFGIEDMAHDTATLIRALGLTRPTLLGWSMGGMIAQQLAVDQPELIGRLVLLSTQAPGRQGVPVSPPVLATLDGHSPHPYADVMRVLFPPSAQPAALRCFVDAMFRPLDYAAAPFPPRTAAVQARLLERWRDAERIYAHLRHLSLPTTVIAGRQDAILSPVNATVLARAVPHARLVWFDDGGHALMYQYPDALASALDAPR</sequence>
<evidence type="ECO:0000313" key="3">
    <source>
        <dbReference type="EMBL" id="SDV51217.1"/>
    </source>
</evidence>
<evidence type="ECO:0000313" key="4">
    <source>
        <dbReference type="Proteomes" id="UP000243719"/>
    </source>
</evidence>
<gene>
    <name evidence="3" type="ORF">SAMN05216551_115122</name>
</gene>
<feature type="compositionally biased region" description="Basic and acidic residues" evidence="1">
    <location>
        <begin position="57"/>
        <end position="67"/>
    </location>
</feature>
<dbReference type="Gene3D" id="3.40.50.1820">
    <property type="entry name" value="alpha/beta hydrolase"/>
    <property type="match status" value="1"/>
</dbReference>
<dbReference type="STRING" id="1770053.SAMN05216551_115122"/>
<dbReference type="PANTHER" id="PTHR43433">
    <property type="entry name" value="HYDROLASE, ALPHA/BETA FOLD FAMILY PROTEIN"/>
    <property type="match status" value="1"/>
</dbReference>
<dbReference type="InterPro" id="IPR050471">
    <property type="entry name" value="AB_hydrolase"/>
</dbReference>
<proteinExistence type="predicted"/>
<dbReference type="EMBL" id="FNLO01000015">
    <property type="protein sequence ID" value="SDV51217.1"/>
    <property type="molecule type" value="Genomic_DNA"/>
</dbReference>
<feature type="region of interest" description="Disordered" evidence="1">
    <location>
        <begin position="43"/>
        <end position="70"/>
    </location>
</feature>